<feature type="chain" id="PRO_5035180423" description="DUF218 domain-containing protein" evidence="1">
    <location>
        <begin position="24"/>
        <end position="214"/>
    </location>
</feature>
<proteinExistence type="predicted"/>
<dbReference type="AlphaFoldDB" id="A0A8J6CE94"/>
<accession>A0A8J6CE94</accession>
<evidence type="ECO:0000313" key="3">
    <source>
        <dbReference type="Proteomes" id="UP000751190"/>
    </source>
</evidence>
<gene>
    <name evidence="2" type="ORF">KFE25_008064</name>
</gene>
<keyword evidence="3" id="KW-1185">Reference proteome</keyword>
<evidence type="ECO:0000256" key="1">
    <source>
        <dbReference type="SAM" id="SignalP"/>
    </source>
</evidence>
<dbReference type="Proteomes" id="UP000751190">
    <property type="component" value="Unassembled WGS sequence"/>
</dbReference>
<feature type="signal peptide" evidence="1">
    <location>
        <begin position="1"/>
        <end position="23"/>
    </location>
</feature>
<organism evidence="2 3">
    <name type="scientific">Diacronema lutheri</name>
    <name type="common">Unicellular marine alga</name>
    <name type="synonym">Monochrysis lutheri</name>
    <dbReference type="NCBI Taxonomy" id="2081491"/>
    <lineage>
        <taxon>Eukaryota</taxon>
        <taxon>Haptista</taxon>
        <taxon>Haptophyta</taxon>
        <taxon>Pavlovophyceae</taxon>
        <taxon>Pavlovales</taxon>
        <taxon>Pavlovaceae</taxon>
        <taxon>Diacronema</taxon>
    </lineage>
</organism>
<dbReference type="OMA" id="SEYHINR"/>
<evidence type="ECO:0000313" key="2">
    <source>
        <dbReference type="EMBL" id="KAG8466685.1"/>
    </source>
</evidence>
<name>A0A8J6CE94_DIALT</name>
<reference evidence="2" key="1">
    <citation type="submission" date="2021-05" db="EMBL/GenBank/DDBJ databases">
        <title>The genome of the haptophyte Pavlova lutheri (Diacronema luteri, Pavlovales) - a model for lipid biosynthesis in eukaryotic algae.</title>
        <authorList>
            <person name="Hulatt C.J."/>
            <person name="Posewitz M.C."/>
        </authorList>
    </citation>
    <scope>NUCLEOTIDE SEQUENCE</scope>
    <source>
        <strain evidence="2">NIVA-4/92</strain>
    </source>
</reference>
<evidence type="ECO:0008006" key="4">
    <source>
        <dbReference type="Google" id="ProtNLM"/>
    </source>
</evidence>
<comment type="caution">
    <text evidence="2">The sequence shown here is derived from an EMBL/GenBank/DDBJ whole genome shotgun (WGS) entry which is preliminary data.</text>
</comment>
<keyword evidence="1" id="KW-0732">Signal</keyword>
<protein>
    <recommendedName>
        <fullName evidence="4">DUF218 domain-containing protein</fullName>
    </recommendedName>
</protein>
<dbReference type="EMBL" id="JAGTXO010000007">
    <property type="protein sequence ID" value="KAG8466685.1"/>
    <property type="molecule type" value="Genomic_DNA"/>
</dbReference>
<dbReference type="OrthoDB" id="416758at2759"/>
<sequence length="214" mass="23129">MEGALVGVLAAAALLPLLGAARSLSMHRHPPDVALVCGGCVERELAAVRAGGSCRPRVRATVVSSGACDLARLDGARAPGDAPVLEDRRAMCTVSNMTSLLRDFRRARVRHVLVLTSAEHAPRAFSAAQIVFRAYGIAVSCQRVPVQHDRSGEGREAMWRVVRDAVRALLFALVGADMGVAKLTRWIHPERERASREWNAHRPSLHLPARRAAS</sequence>